<evidence type="ECO:0000313" key="1">
    <source>
        <dbReference type="EMBL" id="MFD1454524.1"/>
    </source>
</evidence>
<reference evidence="2" key="1">
    <citation type="journal article" date="2019" name="Int. J. Syst. Evol. Microbiol.">
        <title>The Global Catalogue of Microorganisms (GCM) 10K type strain sequencing project: providing services to taxonomists for standard genome sequencing and annotation.</title>
        <authorList>
            <consortium name="The Broad Institute Genomics Platform"/>
            <consortium name="The Broad Institute Genome Sequencing Center for Infectious Disease"/>
            <person name="Wu L."/>
            <person name="Ma J."/>
        </authorList>
    </citation>
    <scope>NUCLEOTIDE SEQUENCE [LARGE SCALE GENOMIC DNA]</scope>
    <source>
        <strain evidence="2">CCM 8979</strain>
    </source>
</reference>
<sequence>MKKWLIAASAVVLLLLVGGLVWTHHNASTTTTSTAKSQSTKRAAKHSTPPLTLAELKASPKLTYSCLIYYAIKDTKLQRWQEVNDFQAGWQVEHFAKKHPTRYLVWSDMNITSAEKNLAPNWFSLSGDKVTYDSMIVHSFHKDQTATTTLPKVIKQLNADHAMKKVRSMPTKMTVLNHR</sequence>
<proteinExistence type="predicted"/>
<keyword evidence="2" id="KW-1185">Reference proteome</keyword>
<evidence type="ECO:0000313" key="2">
    <source>
        <dbReference type="Proteomes" id="UP001597189"/>
    </source>
</evidence>
<dbReference type="EMBL" id="JBHTOD010000002">
    <property type="protein sequence ID" value="MFD1454524.1"/>
    <property type="molecule type" value="Genomic_DNA"/>
</dbReference>
<protein>
    <submittedName>
        <fullName evidence="1">Uncharacterized protein</fullName>
    </submittedName>
</protein>
<gene>
    <name evidence="1" type="ORF">ACFQ44_02365</name>
</gene>
<organism evidence="1 2">
    <name type="scientific">Levilactobacillus lanxiensis</name>
    <dbReference type="NCBI Taxonomy" id="2799568"/>
    <lineage>
        <taxon>Bacteria</taxon>
        <taxon>Bacillati</taxon>
        <taxon>Bacillota</taxon>
        <taxon>Bacilli</taxon>
        <taxon>Lactobacillales</taxon>
        <taxon>Lactobacillaceae</taxon>
        <taxon>Levilactobacillus</taxon>
    </lineage>
</organism>
<accession>A0ABW4CYZ8</accession>
<comment type="caution">
    <text evidence="1">The sequence shown here is derived from an EMBL/GenBank/DDBJ whole genome shotgun (WGS) entry which is preliminary data.</text>
</comment>
<name>A0ABW4CYZ8_9LACO</name>
<dbReference type="RefSeq" id="WP_203643510.1">
    <property type="nucleotide sequence ID" value="NZ_BOLN01000002.1"/>
</dbReference>
<dbReference type="Proteomes" id="UP001597189">
    <property type="component" value="Unassembled WGS sequence"/>
</dbReference>